<dbReference type="Pfam" id="PF21048">
    <property type="entry name" value="Rad26-like_N"/>
    <property type="match status" value="1"/>
</dbReference>
<accession>A0A8H3G021</accession>
<dbReference type="InterPro" id="IPR022093">
    <property type="entry name" value="Rad26-like_helical"/>
</dbReference>
<dbReference type="InterPro" id="IPR048380">
    <property type="entry name" value="Rad26-like_N"/>
</dbReference>
<dbReference type="InterPro" id="IPR048379">
    <property type="entry name" value="Rad26-like_C"/>
</dbReference>
<evidence type="ECO:0000259" key="2">
    <source>
        <dbReference type="Pfam" id="PF12331"/>
    </source>
</evidence>
<feature type="region of interest" description="Disordered" evidence="1">
    <location>
        <begin position="282"/>
        <end position="396"/>
    </location>
</feature>
<organism evidence="5 6">
    <name type="scientific">Heterodermia speciosa</name>
    <dbReference type="NCBI Taxonomy" id="116794"/>
    <lineage>
        <taxon>Eukaryota</taxon>
        <taxon>Fungi</taxon>
        <taxon>Dikarya</taxon>
        <taxon>Ascomycota</taxon>
        <taxon>Pezizomycotina</taxon>
        <taxon>Lecanoromycetes</taxon>
        <taxon>OSLEUM clade</taxon>
        <taxon>Lecanoromycetidae</taxon>
        <taxon>Caliciales</taxon>
        <taxon>Physciaceae</taxon>
        <taxon>Heterodermia</taxon>
    </lineage>
</organism>
<feature type="region of interest" description="Disordered" evidence="1">
    <location>
        <begin position="122"/>
        <end position="160"/>
    </location>
</feature>
<evidence type="ECO:0000313" key="5">
    <source>
        <dbReference type="EMBL" id="CAF9933781.1"/>
    </source>
</evidence>
<dbReference type="OrthoDB" id="5245063at2759"/>
<proteinExistence type="predicted"/>
<keyword evidence="6" id="KW-1185">Reference proteome</keyword>
<feature type="compositionally biased region" description="Polar residues" evidence="1">
    <location>
        <begin position="298"/>
        <end position="315"/>
    </location>
</feature>
<feature type="domain" description="Rad26-like helical repeats" evidence="2">
    <location>
        <begin position="526"/>
        <end position="727"/>
    </location>
</feature>
<feature type="region of interest" description="Disordered" evidence="1">
    <location>
        <begin position="233"/>
        <end position="253"/>
    </location>
</feature>
<feature type="domain" description="Rad26-like C-terminal" evidence="3">
    <location>
        <begin position="736"/>
        <end position="798"/>
    </location>
</feature>
<dbReference type="GO" id="GO:0000077">
    <property type="term" value="P:DNA damage checkpoint signaling"/>
    <property type="evidence" value="ECO:0007669"/>
    <property type="project" value="InterPro"/>
</dbReference>
<dbReference type="Pfam" id="PF21046">
    <property type="entry name" value="Rad26-like_C"/>
    <property type="match status" value="1"/>
</dbReference>
<feature type="compositionally biased region" description="Polar residues" evidence="1">
    <location>
        <begin position="132"/>
        <end position="150"/>
    </location>
</feature>
<dbReference type="AlphaFoldDB" id="A0A8H3G021"/>
<reference evidence="5" key="1">
    <citation type="submission" date="2021-03" db="EMBL/GenBank/DDBJ databases">
        <authorList>
            <person name="Tagirdzhanova G."/>
        </authorList>
    </citation>
    <scope>NUCLEOTIDE SEQUENCE</scope>
</reference>
<comment type="caution">
    <text evidence="5">The sequence shown here is derived from an EMBL/GenBank/DDBJ whole genome shotgun (WGS) entry which is preliminary data.</text>
</comment>
<protein>
    <recommendedName>
        <fullName evidence="7">DNA repair protein Rad26</fullName>
    </recommendedName>
</protein>
<evidence type="ECO:0000313" key="6">
    <source>
        <dbReference type="Proteomes" id="UP000664521"/>
    </source>
</evidence>
<evidence type="ECO:0000256" key="1">
    <source>
        <dbReference type="SAM" id="MobiDB-lite"/>
    </source>
</evidence>
<dbReference type="Proteomes" id="UP000664521">
    <property type="component" value="Unassembled WGS sequence"/>
</dbReference>
<name>A0A8H3G021_9LECA</name>
<feature type="domain" description="Rad26-like N-terminal" evidence="4">
    <location>
        <begin position="419"/>
        <end position="463"/>
    </location>
</feature>
<evidence type="ECO:0000259" key="3">
    <source>
        <dbReference type="Pfam" id="PF21046"/>
    </source>
</evidence>
<sequence length="803" mass="89077">MDGIEEDEGYSDDDLDALPIHTFQELQQDAIRSTQQPPASQHFKLPTVKQPAAINGGLGGFDRLSLGQYGTGTQQLPSSDYGDFDDEMLDGEIFDTAADQPSLLGNHVSAHQPAGGSAQNEAWRHQAVADSSPKTTRHPQQQPVNRSNAAGLTGFGQSVGRADPSRAVLLDEIPELDRPAVILPDNAAVLQAKLEELARENEKLKQDYDTAKSDAFSKTGEIAIVRANRLKEKQEEERRLEQERKLRTEEQTKHNAEVQKYKAELQKISTDKAFIENDLARETEQRKGLQRNARATGKSGNTKASGKENIATTPKKSGVASLGDGFNDEEIQVQSQSNLAMRSKPVTPKAGAKRKRKPTENSPVKPLQLIQARKDSKGGAADKGAEDQALEAPAEVSVNEGQKNIIQIAPADDDRFKFTQKVLNHRLEPSAKRSIEALAVFSLPSNPDQALSTLFYDGLSELSLMTDIDSFPAALGLIVVDLWSQCLDVDLYQAVKLLMDLTAFILAISPPGTTPHFTDGLTSLVQRTADINLIPRIRRKPASSLTAAIDTKQSLEILHHMVYDCIFQPAADMDRFWRCMRVDFIAMALKVDQPIDEIHIALDFLRPSVREHTFAMIRSASDGDQESSEQGLIQILSSLFIENPRVPEGHEPYHAVEVLDLRLDTLSLMEKMCETDHCAEALAKCANVFIRLIRCMNEEMDALYDYRPGHEQRIQLLNTGTRLLYYLSINYPSLMNIQERLATTPGGAHKYLIVLTRLNFSDGVLLEKGIEDDVVECAQHMLENWVTPEEGEQLVEAFSSARK</sequence>
<dbReference type="EMBL" id="CAJPDS010000070">
    <property type="protein sequence ID" value="CAF9933781.1"/>
    <property type="molecule type" value="Genomic_DNA"/>
</dbReference>
<evidence type="ECO:0008006" key="7">
    <source>
        <dbReference type="Google" id="ProtNLM"/>
    </source>
</evidence>
<dbReference type="GO" id="GO:0005634">
    <property type="term" value="C:nucleus"/>
    <property type="evidence" value="ECO:0007669"/>
    <property type="project" value="UniProtKB-SubCell"/>
</dbReference>
<dbReference type="Pfam" id="PF12331">
    <property type="entry name" value="Rad26-like_helical_rpts"/>
    <property type="match status" value="1"/>
</dbReference>
<evidence type="ECO:0000259" key="4">
    <source>
        <dbReference type="Pfam" id="PF21048"/>
    </source>
</evidence>
<gene>
    <name evidence="5" type="ORF">HETSPECPRED_008997</name>
</gene>